<protein>
    <submittedName>
        <fullName evidence="3">YciI family protein</fullName>
    </submittedName>
</protein>
<dbReference type="SUPFAM" id="SSF54909">
    <property type="entry name" value="Dimeric alpha+beta barrel"/>
    <property type="match status" value="1"/>
</dbReference>
<evidence type="ECO:0000313" key="3">
    <source>
        <dbReference type="EMBL" id="QDL37368.1"/>
    </source>
</evidence>
<evidence type="ECO:0000256" key="1">
    <source>
        <dbReference type="ARBA" id="ARBA00007689"/>
    </source>
</evidence>
<dbReference type="KEGG" id="rhf:EUB48_08845"/>
<dbReference type="Pfam" id="PF03795">
    <property type="entry name" value="YCII"/>
    <property type="match status" value="1"/>
</dbReference>
<dbReference type="OrthoDB" id="9797014at2"/>
<dbReference type="AlphaFoldDB" id="A0A515DAD1"/>
<dbReference type="Proteomes" id="UP000316798">
    <property type="component" value="Chromosome"/>
</dbReference>
<dbReference type="InterPro" id="IPR005545">
    <property type="entry name" value="YCII"/>
</dbReference>
<organism evidence="3 4">
    <name type="scientific">Rhodoferax sediminis</name>
    <dbReference type="NCBI Taxonomy" id="2509614"/>
    <lineage>
        <taxon>Bacteria</taxon>
        <taxon>Pseudomonadati</taxon>
        <taxon>Pseudomonadota</taxon>
        <taxon>Betaproteobacteria</taxon>
        <taxon>Burkholderiales</taxon>
        <taxon>Comamonadaceae</taxon>
        <taxon>Rhodoferax</taxon>
    </lineage>
</organism>
<dbReference type="InterPro" id="IPR011008">
    <property type="entry name" value="Dimeric_a/b-barrel"/>
</dbReference>
<gene>
    <name evidence="3" type="ORF">EUB48_08845</name>
</gene>
<evidence type="ECO:0000313" key="4">
    <source>
        <dbReference type="Proteomes" id="UP000316798"/>
    </source>
</evidence>
<name>A0A515DAD1_9BURK</name>
<dbReference type="PANTHER" id="PTHR33606">
    <property type="entry name" value="PROTEIN YCII"/>
    <property type="match status" value="1"/>
</dbReference>
<reference evidence="3 4" key="1">
    <citation type="submission" date="2019-01" db="EMBL/GenBank/DDBJ databases">
        <title>Genomic insights into a novel species Rhodoferax sp.</title>
        <authorList>
            <person name="Jin L."/>
        </authorList>
    </citation>
    <scope>NUCLEOTIDE SEQUENCE [LARGE SCALE GENOMIC DNA]</scope>
    <source>
        <strain evidence="3 4">CHu59-6-5</strain>
    </source>
</reference>
<dbReference type="EMBL" id="CP035503">
    <property type="protein sequence ID" value="QDL37368.1"/>
    <property type="molecule type" value="Genomic_DNA"/>
</dbReference>
<proteinExistence type="inferred from homology"/>
<dbReference type="Gene3D" id="3.30.70.1060">
    <property type="entry name" value="Dimeric alpha+beta barrel"/>
    <property type="match status" value="1"/>
</dbReference>
<keyword evidence="4" id="KW-1185">Reference proteome</keyword>
<comment type="similarity">
    <text evidence="1">Belongs to the YciI family.</text>
</comment>
<dbReference type="PANTHER" id="PTHR33606:SF3">
    <property type="entry name" value="PROTEIN YCII"/>
    <property type="match status" value="1"/>
</dbReference>
<dbReference type="InterPro" id="IPR051807">
    <property type="entry name" value="Sec-metab_biosynth-assoc"/>
</dbReference>
<dbReference type="RefSeq" id="WP_142818538.1">
    <property type="nucleotide sequence ID" value="NZ_CP035503.1"/>
</dbReference>
<sequence>MNLYMVYRLDRSDGQAETIRALTRPAHRAYMDHFAARVRLGGPVLDATDQACGGLMVIEAESEDAVRRMVAEDPFEVAGLSSRIDIYPFRWQTKRPDDLPPL</sequence>
<evidence type="ECO:0000259" key="2">
    <source>
        <dbReference type="Pfam" id="PF03795"/>
    </source>
</evidence>
<accession>A0A515DAD1</accession>
<feature type="domain" description="YCII-related" evidence="2">
    <location>
        <begin position="4"/>
        <end position="90"/>
    </location>
</feature>